<dbReference type="GO" id="GO:0046872">
    <property type="term" value="F:metal ion binding"/>
    <property type="evidence" value="ECO:0007669"/>
    <property type="project" value="UniProtKB-KW"/>
</dbReference>
<keyword evidence="2" id="KW-0997">Cell inner membrane</keyword>
<dbReference type="STRING" id="1166073.SAMN05192530_103130"/>
<organism evidence="7 8">
    <name type="scientific">Aureimonas jatrophae</name>
    <dbReference type="NCBI Taxonomy" id="1166073"/>
    <lineage>
        <taxon>Bacteria</taxon>
        <taxon>Pseudomonadati</taxon>
        <taxon>Pseudomonadota</taxon>
        <taxon>Alphaproteobacteria</taxon>
        <taxon>Hyphomicrobiales</taxon>
        <taxon>Aurantimonadaceae</taxon>
        <taxon>Aureimonas</taxon>
    </lineage>
</organism>
<dbReference type="EMBL" id="FNIT01000003">
    <property type="protein sequence ID" value="SDO06405.1"/>
    <property type="molecule type" value="Genomic_DNA"/>
</dbReference>
<dbReference type="InterPro" id="IPR004843">
    <property type="entry name" value="Calcineurin-like_PHP"/>
</dbReference>
<evidence type="ECO:0000256" key="4">
    <source>
        <dbReference type="ARBA" id="ARBA00023136"/>
    </source>
</evidence>
<dbReference type="PANTHER" id="PTHR34990:SF2">
    <property type="entry name" value="BLL8164 PROTEIN"/>
    <property type="match status" value="1"/>
</dbReference>
<keyword evidence="5" id="KW-0464">Manganese</keyword>
<evidence type="ECO:0000313" key="7">
    <source>
        <dbReference type="EMBL" id="SDO06405.1"/>
    </source>
</evidence>
<evidence type="ECO:0000256" key="5">
    <source>
        <dbReference type="ARBA" id="ARBA00023211"/>
    </source>
</evidence>
<dbReference type="Gene3D" id="3.60.21.10">
    <property type="match status" value="1"/>
</dbReference>
<dbReference type="InterPro" id="IPR043461">
    <property type="entry name" value="LpxH-like"/>
</dbReference>
<dbReference type="AlphaFoldDB" id="A0A1H0GHI1"/>
<name>A0A1H0GHI1_9HYPH</name>
<dbReference type="GO" id="GO:0016020">
    <property type="term" value="C:membrane"/>
    <property type="evidence" value="ECO:0007669"/>
    <property type="project" value="GOC"/>
</dbReference>
<keyword evidence="8" id="KW-1185">Reference proteome</keyword>
<feature type="domain" description="Calcineurin-like phosphoesterase" evidence="6">
    <location>
        <begin position="13"/>
        <end position="213"/>
    </location>
</feature>
<evidence type="ECO:0000256" key="3">
    <source>
        <dbReference type="ARBA" id="ARBA00022723"/>
    </source>
</evidence>
<evidence type="ECO:0000259" key="6">
    <source>
        <dbReference type="Pfam" id="PF00149"/>
    </source>
</evidence>
<reference evidence="7 8" key="1">
    <citation type="submission" date="2016-10" db="EMBL/GenBank/DDBJ databases">
        <authorList>
            <person name="de Groot N.N."/>
        </authorList>
    </citation>
    <scope>NUCLEOTIDE SEQUENCE [LARGE SCALE GENOMIC DNA]</scope>
    <source>
        <strain evidence="8">L7-484,KACC 16230,DSM 25025</strain>
    </source>
</reference>
<keyword evidence="4" id="KW-0472">Membrane</keyword>
<dbReference type="Proteomes" id="UP000198793">
    <property type="component" value="Unassembled WGS sequence"/>
</dbReference>
<sequence>MPMTHHAPIPMYRTLFLSDVHLGSRAAQAELLIDFLDRHDAETIYLVGDIVDGWRLKRSWHWPPSHNDVVRKILGKARKGTRVIYVPGNHDEFARDFLGRHFGDIEVKLNDVHETADGRRFLVMHGDEFDVVVRNARLLAYLGDFGYDAAIAINHVLNMVRRRIGFGYWSFSSWVKFKVKNAVAFIGAFETALANEASRWNCDGVICGHIHHPQIAMRGGIEYVNTGDWVESCSAVAERHDGQLELIRWTHVGDARRPDLAMPPSGRRMSPSTEPDLVSIAAERVRCAS</sequence>
<keyword evidence="3" id="KW-0479">Metal-binding</keyword>
<gene>
    <name evidence="7" type="ORF">SAMN05192530_103130</name>
</gene>
<dbReference type="CDD" id="cd07398">
    <property type="entry name" value="MPP_YbbF-LpxH"/>
    <property type="match status" value="1"/>
</dbReference>
<dbReference type="InterPro" id="IPR029052">
    <property type="entry name" value="Metallo-depent_PP-like"/>
</dbReference>
<dbReference type="PANTHER" id="PTHR34990">
    <property type="entry name" value="UDP-2,3-DIACYLGLUCOSAMINE HYDROLASE-RELATED"/>
    <property type="match status" value="1"/>
</dbReference>
<dbReference type="GO" id="GO:0008758">
    <property type="term" value="F:UDP-2,3-diacylglucosamine hydrolase activity"/>
    <property type="evidence" value="ECO:0007669"/>
    <property type="project" value="TreeGrafter"/>
</dbReference>
<keyword evidence="1" id="KW-1003">Cell membrane</keyword>
<evidence type="ECO:0000256" key="2">
    <source>
        <dbReference type="ARBA" id="ARBA00022519"/>
    </source>
</evidence>
<evidence type="ECO:0000313" key="8">
    <source>
        <dbReference type="Proteomes" id="UP000198793"/>
    </source>
</evidence>
<proteinExistence type="predicted"/>
<protein>
    <submittedName>
        <fullName evidence="7">UDP-2,3-diacylglucosamine pyrophosphatase LpxH</fullName>
    </submittedName>
</protein>
<dbReference type="GO" id="GO:0009245">
    <property type="term" value="P:lipid A biosynthetic process"/>
    <property type="evidence" value="ECO:0007669"/>
    <property type="project" value="TreeGrafter"/>
</dbReference>
<evidence type="ECO:0000256" key="1">
    <source>
        <dbReference type="ARBA" id="ARBA00022475"/>
    </source>
</evidence>
<accession>A0A1H0GHI1</accession>
<dbReference type="Pfam" id="PF00149">
    <property type="entry name" value="Metallophos"/>
    <property type="match status" value="1"/>
</dbReference>
<dbReference type="SUPFAM" id="SSF56300">
    <property type="entry name" value="Metallo-dependent phosphatases"/>
    <property type="match status" value="1"/>
</dbReference>